<proteinExistence type="predicted"/>
<dbReference type="Proteomes" id="UP001257739">
    <property type="component" value="Unassembled WGS sequence"/>
</dbReference>
<evidence type="ECO:0000313" key="2">
    <source>
        <dbReference type="EMBL" id="MDR7086700.1"/>
    </source>
</evidence>
<feature type="transmembrane region" description="Helical" evidence="1">
    <location>
        <begin position="6"/>
        <end position="27"/>
    </location>
</feature>
<keyword evidence="1" id="KW-0472">Membrane</keyword>
<keyword evidence="3" id="KW-1185">Reference proteome</keyword>
<reference evidence="2 3" key="1">
    <citation type="submission" date="2023-07" db="EMBL/GenBank/DDBJ databases">
        <title>Sorghum-associated microbial communities from plants grown in Nebraska, USA.</title>
        <authorList>
            <person name="Schachtman D."/>
        </authorList>
    </citation>
    <scope>NUCLEOTIDE SEQUENCE [LARGE SCALE GENOMIC DNA]</scope>
    <source>
        <strain evidence="2 3">BE248</strain>
    </source>
</reference>
<evidence type="ECO:0000313" key="3">
    <source>
        <dbReference type="Proteomes" id="UP001257739"/>
    </source>
</evidence>
<protein>
    <submittedName>
        <fullName evidence="2">Uncharacterized protein</fullName>
    </submittedName>
</protein>
<dbReference type="EMBL" id="JAVDWH010000001">
    <property type="protein sequence ID" value="MDR7086700.1"/>
    <property type="molecule type" value="Genomic_DNA"/>
</dbReference>
<comment type="caution">
    <text evidence="2">The sequence shown here is derived from an EMBL/GenBank/DDBJ whole genome shotgun (WGS) entry which is preliminary data.</text>
</comment>
<accession>A0ABU1UND3</accession>
<organism evidence="2 3">
    <name type="scientific">Aeromicrobium panaciterrae</name>
    <dbReference type="NCBI Taxonomy" id="363861"/>
    <lineage>
        <taxon>Bacteria</taxon>
        <taxon>Bacillati</taxon>
        <taxon>Actinomycetota</taxon>
        <taxon>Actinomycetes</taxon>
        <taxon>Propionibacteriales</taxon>
        <taxon>Nocardioidaceae</taxon>
        <taxon>Aeromicrobium</taxon>
    </lineage>
</organism>
<sequence>MSTPLLMVAMMLLPIWIPLIGATVGAVSDRVKRDS</sequence>
<keyword evidence="1" id="KW-1133">Transmembrane helix</keyword>
<evidence type="ECO:0000256" key="1">
    <source>
        <dbReference type="SAM" id="Phobius"/>
    </source>
</evidence>
<gene>
    <name evidence="2" type="ORF">J2X11_001539</name>
</gene>
<name>A0ABU1UND3_9ACTN</name>
<keyword evidence="1" id="KW-0812">Transmembrane</keyword>